<dbReference type="Proteomes" id="UP001152755">
    <property type="component" value="Unassembled WGS sequence"/>
</dbReference>
<name>A0A9X4RE70_9ACTN</name>
<accession>A0A9X4RE70</accession>
<dbReference type="PANTHER" id="PTHR34297">
    <property type="entry name" value="HYPOTHETICAL CYTOSOLIC PROTEIN-RELATED"/>
    <property type="match status" value="1"/>
</dbReference>
<sequence length="155" mass="16043">MSTASEGSAPVRRAQVAGTGSTELVTSQGRTIIADTVVSKIAGVATREIDGVHGLGGGTSRVVGALRERIPGARVNHGQGVDVEVGERQAAIDIGIVADYGVAINELAAAIRRNVIAAVERMTGLEVTEVNVTVYDIFLDEDDAGDHADAKPRVQ</sequence>
<gene>
    <name evidence="3" type="ORF">NVS88_13600</name>
</gene>
<evidence type="ECO:0000313" key="3">
    <source>
        <dbReference type="EMBL" id="MDG3015590.1"/>
    </source>
</evidence>
<organism evidence="3 4">
    <name type="scientific">Speluncibacter jeojiensis</name>
    <dbReference type="NCBI Taxonomy" id="2710754"/>
    <lineage>
        <taxon>Bacteria</taxon>
        <taxon>Bacillati</taxon>
        <taxon>Actinomycetota</taxon>
        <taxon>Actinomycetes</taxon>
        <taxon>Mycobacteriales</taxon>
        <taxon>Speluncibacteraceae</taxon>
        <taxon>Speluncibacter</taxon>
    </lineage>
</organism>
<evidence type="ECO:0000256" key="2">
    <source>
        <dbReference type="SAM" id="MobiDB-lite"/>
    </source>
</evidence>
<dbReference type="RefSeq" id="WP_277830031.1">
    <property type="nucleotide sequence ID" value="NZ_JAAIVF010000001.1"/>
</dbReference>
<dbReference type="AlphaFoldDB" id="A0A9X4RE70"/>
<proteinExistence type="inferred from homology"/>
<keyword evidence="4" id="KW-1185">Reference proteome</keyword>
<reference evidence="3" key="1">
    <citation type="submission" date="2022-08" db="EMBL/GenBank/DDBJ databases">
        <title>Genome analysis of Corynebacteriales strain.</title>
        <authorList>
            <person name="Lee S.D."/>
        </authorList>
    </citation>
    <scope>NUCLEOTIDE SEQUENCE</scope>
    <source>
        <strain evidence="3">D3-21</strain>
    </source>
</reference>
<comment type="caution">
    <text evidence="3">The sequence shown here is derived from an EMBL/GenBank/DDBJ whole genome shotgun (WGS) entry which is preliminary data.</text>
</comment>
<evidence type="ECO:0000256" key="1">
    <source>
        <dbReference type="ARBA" id="ARBA00005721"/>
    </source>
</evidence>
<dbReference type="Pfam" id="PF03780">
    <property type="entry name" value="Asp23"/>
    <property type="match status" value="1"/>
</dbReference>
<evidence type="ECO:0000313" key="4">
    <source>
        <dbReference type="Proteomes" id="UP001152755"/>
    </source>
</evidence>
<comment type="similarity">
    <text evidence="1">Belongs to the asp23 family.</text>
</comment>
<dbReference type="InterPro" id="IPR005531">
    <property type="entry name" value="Asp23"/>
</dbReference>
<protein>
    <submittedName>
        <fullName evidence="3">Asp23/Gls24 family envelope stress response protein</fullName>
    </submittedName>
</protein>
<feature type="region of interest" description="Disordered" evidence="2">
    <location>
        <begin position="1"/>
        <end position="22"/>
    </location>
</feature>
<dbReference type="PANTHER" id="PTHR34297:SF3">
    <property type="entry name" value="ALKALINE SHOCK PROTEIN 23"/>
    <property type="match status" value="1"/>
</dbReference>
<dbReference type="EMBL" id="JANRHA010000008">
    <property type="protein sequence ID" value="MDG3015590.1"/>
    <property type="molecule type" value="Genomic_DNA"/>
</dbReference>